<dbReference type="EMBL" id="CP063130">
    <property type="protein sequence ID" value="QOU18186.1"/>
    <property type="molecule type" value="Genomic_DNA"/>
</dbReference>
<evidence type="ECO:0000313" key="2">
    <source>
        <dbReference type="Proteomes" id="UP000663131"/>
    </source>
</evidence>
<evidence type="ECO:0008006" key="3">
    <source>
        <dbReference type="Google" id="ProtNLM"/>
    </source>
</evidence>
<sequence>MRYRLLQYGRNGFSAFTWRGCPSIPCFSRARFQGYTYQKRNFSLFVPIGSPQNQTENKRYVGSVYEKVPQLKQLVDGMPKRDLPYYEQLMAFDECLAHNSSFESSSGKMLEPEMGYWNAVKQVMPLYEELLPTGELDEHRMDELVSLLRNGLRVYRWELVRLRKNVDRDVNSPLKRFHKLLAASLLQIGNDLVANNSPLTISSRGATNLFKAYGDLGFGDEASKIWSRAKDKENLKEAFTAESALGSIFSLLVDTENFDYEETWLTYSQIKAQHTKSEGDYIHGELQLAVLRACLIKGHLERASDIFSEITAKVIMEFKKKNEVVPSRLLGYMTKGHLDFIGFCTDYSTARTFFDAAIRGQLPYPIPLQMEAVKRFMLNTYSATRSLEKVEDIWISSWKFYQSHSWSNSSMSSTLNNTFMEIFFDKHDTFNEQAALDLQHSLSLYNEVKPFDEPLFNCLLIQSMVWKSKPFFKSLIQASNMYNFPKTSVFYRCCLKATGVLNVAASEIFDLFSNLLDSDLAMGASKITNADWFALRDATIRSRNVSSDKIDLYFRMWKLCSPYFTSMKNFRMYMRFDIKENKNYSKVFNNIDSVDTRDVNLPQLSRLSANKEILDYYRERMETRTR</sequence>
<proteinExistence type="predicted"/>
<reference evidence="1" key="1">
    <citation type="submission" date="2020-10" db="EMBL/GenBank/DDBJ databases">
        <authorList>
            <person name="Palmer J.M."/>
        </authorList>
    </citation>
    <scope>NUCLEOTIDE SEQUENCE</scope>
    <source>
        <strain evidence="1">UCD 2041</strain>
    </source>
</reference>
<dbReference type="OrthoDB" id="4081443at2759"/>
<evidence type="ECO:0000313" key="1">
    <source>
        <dbReference type="EMBL" id="QOU18186.1"/>
    </source>
</evidence>
<dbReference type="KEGG" id="bbrx:BRETT_005248"/>
<gene>
    <name evidence="1" type="ORF">BRETT_005248</name>
</gene>
<name>A0A871R043_DEKBR</name>
<dbReference type="GeneID" id="64577171"/>
<organism evidence="1 2">
    <name type="scientific">Dekkera bruxellensis</name>
    <name type="common">Brettanomyces custersii</name>
    <dbReference type="NCBI Taxonomy" id="5007"/>
    <lineage>
        <taxon>Eukaryota</taxon>
        <taxon>Fungi</taxon>
        <taxon>Dikarya</taxon>
        <taxon>Ascomycota</taxon>
        <taxon>Saccharomycotina</taxon>
        <taxon>Pichiomycetes</taxon>
        <taxon>Pichiales</taxon>
        <taxon>Pichiaceae</taxon>
        <taxon>Brettanomyces</taxon>
    </lineage>
</organism>
<dbReference type="RefSeq" id="XP_041134680.1">
    <property type="nucleotide sequence ID" value="XM_041283728.1"/>
</dbReference>
<dbReference type="Proteomes" id="UP000663131">
    <property type="component" value="Chromosome 2"/>
</dbReference>
<protein>
    <recommendedName>
        <fullName evidence="3">Protein RMD9, mitochondrial</fullName>
    </recommendedName>
</protein>
<accession>A0A871R043</accession>
<dbReference type="AlphaFoldDB" id="A0A871R043"/>
<reference evidence="1" key="2">
    <citation type="journal article" name="BMC Genomics">
        <title>New genome assemblies reveal patterns of domestication and adaptation across Brettanomyces (Dekkera) species.</title>
        <authorList>
            <person name="Roach M.J."/>
            <person name="Borneman A.R."/>
        </authorList>
    </citation>
    <scope>NUCLEOTIDE SEQUENCE</scope>
    <source>
        <strain evidence="1">UCD 2041</strain>
    </source>
</reference>